<evidence type="ECO:0008006" key="3">
    <source>
        <dbReference type="Google" id="ProtNLM"/>
    </source>
</evidence>
<dbReference type="Proteomes" id="UP000605099">
    <property type="component" value="Unassembled WGS sequence"/>
</dbReference>
<evidence type="ECO:0000313" key="1">
    <source>
        <dbReference type="EMBL" id="GGN45565.1"/>
    </source>
</evidence>
<gene>
    <name evidence="1" type="ORF">GCM10011349_11790</name>
</gene>
<reference evidence="2" key="1">
    <citation type="journal article" date="2019" name="Int. J. Syst. Evol. Microbiol.">
        <title>The Global Catalogue of Microorganisms (GCM) 10K type strain sequencing project: providing services to taxonomists for standard genome sequencing and annotation.</title>
        <authorList>
            <consortium name="The Broad Institute Genomics Platform"/>
            <consortium name="The Broad Institute Genome Sequencing Center for Infectious Disease"/>
            <person name="Wu L."/>
            <person name="Ma J."/>
        </authorList>
    </citation>
    <scope>NUCLEOTIDE SEQUENCE [LARGE SCALE GENOMIC DNA]</scope>
    <source>
        <strain evidence="2">CGMCC 1.6784</strain>
    </source>
</reference>
<name>A0ABQ2JHV3_9SPHN</name>
<organism evidence="1 2">
    <name type="scientific">Novosphingobium indicum</name>
    <dbReference type="NCBI Taxonomy" id="462949"/>
    <lineage>
        <taxon>Bacteria</taxon>
        <taxon>Pseudomonadati</taxon>
        <taxon>Pseudomonadota</taxon>
        <taxon>Alphaproteobacteria</taxon>
        <taxon>Sphingomonadales</taxon>
        <taxon>Sphingomonadaceae</taxon>
        <taxon>Novosphingobium</taxon>
    </lineage>
</organism>
<sequence>MHENALDRAGILILFAKGTRPDLADVASLLDKADSGIPAHVTHRPDPAEGWLEVLASGLTFDLRGLSPSAPFPCDAMPHVYGFEEGQALNDLEAVQLVASGHIAAGAGLQPVVRMLVNLAANLVLNLPATAVAWPPARTMMEPRYFSRTAFNWLSGGVFPALGLTALETGANGSVTSAGLAHFIGQELQLEARDGESRVDAVKLAIRLVDYLVRQGPLIDRQTIDLGEGPLLAEPSPVGKRVWIWREEA</sequence>
<evidence type="ECO:0000313" key="2">
    <source>
        <dbReference type="Proteomes" id="UP000605099"/>
    </source>
</evidence>
<proteinExistence type="predicted"/>
<dbReference type="RefSeq" id="WP_188818752.1">
    <property type="nucleotide sequence ID" value="NZ_BMLK01000004.1"/>
</dbReference>
<keyword evidence="2" id="KW-1185">Reference proteome</keyword>
<comment type="caution">
    <text evidence="1">The sequence shown here is derived from an EMBL/GenBank/DDBJ whole genome shotgun (WGS) entry which is preliminary data.</text>
</comment>
<accession>A0ABQ2JHV3</accession>
<protein>
    <recommendedName>
        <fullName evidence="3">DUF4261 domain-containing protein</fullName>
    </recommendedName>
</protein>
<dbReference type="EMBL" id="BMLK01000004">
    <property type="protein sequence ID" value="GGN45565.1"/>
    <property type="molecule type" value="Genomic_DNA"/>
</dbReference>